<comment type="caution">
    <text evidence="1">The sequence shown here is derived from an EMBL/GenBank/DDBJ whole genome shotgun (WGS) entry which is preliminary data.</text>
</comment>
<proteinExistence type="predicted"/>
<dbReference type="AlphaFoldDB" id="A0A6M0R9B7"/>
<protein>
    <recommendedName>
        <fullName evidence="3">IDEAL domain-containing protein</fullName>
    </recommendedName>
</protein>
<accession>A0A6M0R9B7</accession>
<sequence length="214" mass="25799">MKIKYIELFWGENNELIYGVELKNNKALNKYIDKIKILHHKHVLGEEYFELCFNRLYRGKVIKNKFYLLRNELILYIFFLKNFNNILRHLTKKEVNIEHDFLFKDQGKIVLSSIGEEFVKLSNEVYGGKRIFFILDKDEFSQYIDLLEKIYYKKNNLDMGYYINNTRYILSKEEKNKLYLDALYAFADEALDKKDKSGFYSICNEIKKLELSNL</sequence>
<organism evidence="1 2">
    <name type="scientific">Clostridium niameyense</name>
    <dbReference type="NCBI Taxonomy" id="1622073"/>
    <lineage>
        <taxon>Bacteria</taxon>
        <taxon>Bacillati</taxon>
        <taxon>Bacillota</taxon>
        <taxon>Clostridia</taxon>
        <taxon>Eubacteriales</taxon>
        <taxon>Clostridiaceae</taxon>
        <taxon>Clostridium</taxon>
    </lineage>
</organism>
<gene>
    <name evidence="1" type="ORF">FDF74_06395</name>
</gene>
<evidence type="ECO:0000313" key="2">
    <source>
        <dbReference type="Proteomes" id="UP000473885"/>
    </source>
</evidence>
<evidence type="ECO:0000313" key="1">
    <source>
        <dbReference type="EMBL" id="NEZ46842.1"/>
    </source>
</evidence>
<name>A0A6M0R9B7_9CLOT</name>
<dbReference type="RefSeq" id="WP_163249032.1">
    <property type="nucleotide sequence ID" value="NZ_SXDP01000004.1"/>
</dbReference>
<reference evidence="1 2" key="1">
    <citation type="submission" date="2019-04" db="EMBL/GenBank/DDBJ databases">
        <title>Genome sequencing of Clostridium botulinum Groups I-IV and Clostridium butyricum.</title>
        <authorList>
            <person name="Brunt J."/>
            <person name="Van Vliet A.H.M."/>
            <person name="Stringer S.C."/>
            <person name="Carter A.T."/>
            <person name="Peck M.W."/>
        </authorList>
    </citation>
    <scope>NUCLEOTIDE SEQUENCE [LARGE SCALE GENOMIC DNA]</scope>
    <source>
        <strain evidence="1 2">IFR 18/094</strain>
    </source>
</reference>
<dbReference type="EMBL" id="SXDP01000004">
    <property type="protein sequence ID" value="NEZ46842.1"/>
    <property type="molecule type" value="Genomic_DNA"/>
</dbReference>
<keyword evidence="2" id="KW-1185">Reference proteome</keyword>
<evidence type="ECO:0008006" key="3">
    <source>
        <dbReference type="Google" id="ProtNLM"/>
    </source>
</evidence>
<dbReference type="Proteomes" id="UP000473885">
    <property type="component" value="Unassembled WGS sequence"/>
</dbReference>